<dbReference type="PROSITE" id="PS00584">
    <property type="entry name" value="PFKB_KINASES_2"/>
    <property type="match status" value="1"/>
</dbReference>
<reference evidence="15 16" key="1">
    <citation type="submission" date="2019-06" db="EMBL/GenBank/DDBJ databases">
        <title>Whole genome shotgun sequence of Kocuria varians NBRC 15358.</title>
        <authorList>
            <person name="Hosoyama A."/>
            <person name="Uohara A."/>
            <person name="Ohji S."/>
            <person name="Ichikawa N."/>
        </authorList>
    </citation>
    <scope>NUCLEOTIDE SEQUENCE [LARGE SCALE GENOMIC DNA]</scope>
    <source>
        <strain evidence="15 16">NBRC 15358</strain>
    </source>
</reference>
<dbReference type="GO" id="GO:0005829">
    <property type="term" value="C:cytosol"/>
    <property type="evidence" value="ECO:0007669"/>
    <property type="project" value="TreeGrafter"/>
</dbReference>
<dbReference type="InterPro" id="IPR011611">
    <property type="entry name" value="PfkB_dom"/>
</dbReference>
<name>A0A4Y4D2P8_KOCVA</name>
<dbReference type="HAMAP" id="MF_01987">
    <property type="entry name" value="Ribokinase"/>
    <property type="match status" value="1"/>
</dbReference>
<dbReference type="GO" id="GO:0005524">
    <property type="term" value="F:ATP binding"/>
    <property type="evidence" value="ECO:0007669"/>
    <property type="project" value="UniProtKB-UniRule"/>
</dbReference>
<dbReference type="OrthoDB" id="9775849at2"/>
<feature type="binding site" evidence="12">
    <location>
        <begin position="66"/>
        <end position="70"/>
    </location>
    <ligand>
        <name>substrate</name>
    </ligand>
</feature>
<feature type="binding site" evidence="12">
    <location>
        <begin position="246"/>
        <end position="251"/>
    </location>
    <ligand>
        <name>ATP</name>
        <dbReference type="ChEBI" id="CHEBI:30616"/>
    </ligand>
</feature>
<evidence type="ECO:0000256" key="3">
    <source>
        <dbReference type="ARBA" id="ARBA00016943"/>
    </source>
</evidence>
<feature type="region of interest" description="Disordered" evidence="13">
    <location>
        <begin position="1"/>
        <end position="30"/>
    </location>
</feature>
<organism evidence="15 16">
    <name type="scientific">Kocuria varians</name>
    <name type="common">Micrococcus varians</name>
    <dbReference type="NCBI Taxonomy" id="1272"/>
    <lineage>
        <taxon>Bacteria</taxon>
        <taxon>Bacillati</taxon>
        <taxon>Actinomycetota</taxon>
        <taxon>Actinomycetes</taxon>
        <taxon>Micrococcales</taxon>
        <taxon>Micrococcaceae</taxon>
        <taxon>Kocuria</taxon>
    </lineage>
</organism>
<feature type="binding site" evidence="12">
    <location>
        <position position="313"/>
    </location>
    <ligand>
        <name>K(+)</name>
        <dbReference type="ChEBI" id="CHEBI:29103"/>
    </ligand>
</feature>
<dbReference type="InterPro" id="IPR002173">
    <property type="entry name" value="Carboh/pur_kinase_PfkB_CS"/>
</dbReference>
<dbReference type="Gene3D" id="3.40.1190.20">
    <property type="match status" value="1"/>
</dbReference>
<feature type="binding site" evidence="12">
    <location>
        <position position="274"/>
    </location>
    <ligand>
        <name>K(+)</name>
        <dbReference type="ChEBI" id="CHEBI:29103"/>
    </ligand>
</feature>
<keyword evidence="4 12" id="KW-0808">Transferase</keyword>
<gene>
    <name evidence="12 15" type="primary">rbsK</name>
    <name evidence="15" type="ORF">KVA01_16230</name>
</gene>
<evidence type="ECO:0000256" key="4">
    <source>
        <dbReference type="ARBA" id="ARBA00022679"/>
    </source>
</evidence>
<keyword evidence="11 12" id="KW-0119">Carbohydrate metabolism</keyword>
<dbReference type="GO" id="GO:0019303">
    <property type="term" value="P:D-ribose catabolic process"/>
    <property type="evidence" value="ECO:0007669"/>
    <property type="project" value="UniProtKB-UniRule"/>
</dbReference>
<evidence type="ECO:0000256" key="1">
    <source>
        <dbReference type="ARBA" id="ARBA00005380"/>
    </source>
</evidence>
<feature type="binding site" evidence="12">
    <location>
        <position position="278"/>
    </location>
    <ligand>
        <name>substrate</name>
    </ligand>
</feature>
<comment type="cofactor">
    <cofactor evidence="12">
        <name>Mg(2+)</name>
        <dbReference type="ChEBI" id="CHEBI:18420"/>
    </cofactor>
    <text evidence="12">Requires a divalent cation, most likely magnesium in vivo, as an electrophilic catalyst to aid phosphoryl group transfer. It is the chelate of the metal and the nucleotide that is the actual substrate.</text>
</comment>
<feature type="binding site" evidence="12">
    <location>
        <position position="167"/>
    </location>
    <ligand>
        <name>substrate</name>
    </ligand>
</feature>
<evidence type="ECO:0000313" key="15">
    <source>
        <dbReference type="EMBL" id="GEC99468.1"/>
    </source>
</evidence>
<keyword evidence="8 12" id="KW-0067">ATP-binding</keyword>
<comment type="caution">
    <text evidence="12">Lacks conserved residue(s) required for the propagation of feature annotation.</text>
</comment>
<comment type="catalytic activity">
    <reaction evidence="12">
        <text>D-ribose + ATP = D-ribose 5-phosphate + ADP + H(+)</text>
        <dbReference type="Rhea" id="RHEA:13697"/>
        <dbReference type="ChEBI" id="CHEBI:15378"/>
        <dbReference type="ChEBI" id="CHEBI:30616"/>
        <dbReference type="ChEBI" id="CHEBI:47013"/>
        <dbReference type="ChEBI" id="CHEBI:78346"/>
        <dbReference type="ChEBI" id="CHEBI:456216"/>
        <dbReference type="EC" id="2.7.1.15"/>
    </reaction>
</comment>
<feature type="binding site" evidence="12">
    <location>
        <position position="311"/>
    </location>
    <ligand>
        <name>K(+)</name>
        <dbReference type="ChEBI" id="CHEBI:29103"/>
    </ligand>
</feature>
<comment type="similarity">
    <text evidence="1">Belongs to the carbohydrate kinase pfkB family.</text>
</comment>
<keyword evidence="7 12" id="KW-0418">Kinase</keyword>
<accession>A0A4Y4D2P8</accession>
<keyword evidence="16" id="KW-1185">Reference proteome</keyword>
<feature type="binding site" evidence="12">
    <location>
        <position position="317"/>
    </location>
    <ligand>
        <name>K(+)</name>
        <dbReference type="ChEBI" id="CHEBI:29103"/>
    </ligand>
</feature>
<dbReference type="AlphaFoldDB" id="A0A4Y4D2P8"/>
<evidence type="ECO:0000256" key="8">
    <source>
        <dbReference type="ARBA" id="ARBA00022840"/>
    </source>
</evidence>
<dbReference type="UniPathway" id="UPA00916">
    <property type="reaction ID" value="UER00889"/>
</dbReference>
<dbReference type="EC" id="2.7.1.15" evidence="2 12"/>
<dbReference type="RefSeq" id="WP_141269680.1">
    <property type="nucleotide sequence ID" value="NZ_BJNW01000013.1"/>
</dbReference>
<keyword evidence="10 12" id="KW-0630">Potassium</keyword>
<evidence type="ECO:0000256" key="11">
    <source>
        <dbReference type="ARBA" id="ARBA00023277"/>
    </source>
</evidence>
<dbReference type="InterPro" id="IPR029056">
    <property type="entry name" value="Ribokinase-like"/>
</dbReference>
<keyword evidence="9 12" id="KW-0460">Magnesium</keyword>
<dbReference type="Pfam" id="PF00294">
    <property type="entry name" value="PfkB"/>
    <property type="match status" value="1"/>
</dbReference>
<comment type="similarity">
    <text evidence="12">Belongs to the carbohydrate kinase PfkB family. Ribokinase subfamily.</text>
</comment>
<feature type="binding site" evidence="12">
    <location>
        <position position="208"/>
    </location>
    <ligand>
        <name>ATP</name>
        <dbReference type="ChEBI" id="CHEBI:30616"/>
    </ligand>
</feature>
<evidence type="ECO:0000256" key="7">
    <source>
        <dbReference type="ARBA" id="ARBA00022777"/>
    </source>
</evidence>
<evidence type="ECO:0000259" key="14">
    <source>
        <dbReference type="Pfam" id="PF00294"/>
    </source>
</evidence>
<feature type="binding site" evidence="12">
    <location>
        <position position="308"/>
    </location>
    <ligand>
        <name>K(+)</name>
        <dbReference type="ChEBI" id="CHEBI:29103"/>
    </ligand>
</feature>
<dbReference type="CDD" id="cd01174">
    <property type="entry name" value="ribokinase"/>
    <property type="match status" value="1"/>
</dbReference>
<comment type="function">
    <text evidence="12">Catalyzes the phosphorylation of ribose at O-5 in a reaction requiring ATP and magnesium. The resulting D-ribose-5-phosphate can then be used either for sythesis of nucleotides, histidine, and tryptophan, or as a component of the pentose phosphate pathway.</text>
</comment>
<evidence type="ECO:0000256" key="5">
    <source>
        <dbReference type="ARBA" id="ARBA00022723"/>
    </source>
</evidence>
<evidence type="ECO:0000256" key="12">
    <source>
        <dbReference type="HAMAP-Rule" id="MF_01987"/>
    </source>
</evidence>
<keyword evidence="5 12" id="KW-0479">Metal-binding</keyword>
<comment type="pathway">
    <text evidence="12">Carbohydrate metabolism; D-ribose degradation; D-ribose 5-phosphate from beta-D-ribopyranose: step 2/2.</text>
</comment>
<comment type="subcellular location">
    <subcellularLocation>
        <location evidence="12">Cytoplasm</location>
    </subcellularLocation>
</comment>
<dbReference type="SUPFAM" id="SSF53613">
    <property type="entry name" value="Ribokinase-like"/>
    <property type="match status" value="1"/>
</dbReference>
<feature type="domain" description="Carbohydrate kinase PfkB" evidence="14">
    <location>
        <begin position="31"/>
        <end position="320"/>
    </location>
</feature>
<dbReference type="Proteomes" id="UP000315730">
    <property type="component" value="Unassembled WGS sequence"/>
</dbReference>
<evidence type="ECO:0000256" key="13">
    <source>
        <dbReference type="SAM" id="MobiDB-lite"/>
    </source>
</evidence>
<feature type="binding site" evidence="12">
    <location>
        <begin position="277"/>
        <end position="278"/>
    </location>
    <ligand>
        <name>ATP</name>
        <dbReference type="ChEBI" id="CHEBI:30616"/>
    </ligand>
</feature>
<comment type="activity regulation">
    <text evidence="12">Activated by a monovalent cation that binds near, but not in, the active site. The most likely occupant of the site in vivo is potassium. Ion binding induces a conformational change that may alter substrate affinity.</text>
</comment>
<dbReference type="GO" id="GO:0046872">
    <property type="term" value="F:metal ion binding"/>
    <property type="evidence" value="ECO:0007669"/>
    <property type="project" value="UniProtKB-KW"/>
</dbReference>
<sequence>MHPSRSETSPHNEVPSHGETRAGAPSQPVDVTVVGSTNLDVTATVPRLPGRGETLLGTSLVSSPGGKGANQALAASRAGASVRFVGAVGDDDAAAAALAHLRSDGVDLSAVLTREGVPTGTALIWVEDSAENSIVVVPGANGSVTAEDVDRVADAGGLEGVVVLQGEIPTAAVARAAERAPGRVVVNLAPVIEVPAHVLTSADPLIVNEHEGAESLRLLGGEPEGLDEEGIVAALLAAGVPSVIMTLGSRGALVADAAGVRSTPAARVRAVDTTGAGDAFAGAAAARLARGADLDTAASYAARFAAGAVLTAGTQSSYPQRDAALPELDGQGRAC</sequence>
<dbReference type="GO" id="GO:0004747">
    <property type="term" value="F:ribokinase activity"/>
    <property type="evidence" value="ECO:0007669"/>
    <property type="project" value="UniProtKB-UniRule"/>
</dbReference>
<dbReference type="PANTHER" id="PTHR10584">
    <property type="entry name" value="SUGAR KINASE"/>
    <property type="match status" value="1"/>
</dbReference>
<comment type="caution">
    <text evidence="15">The sequence shown here is derived from an EMBL/GenBank/DDBJ whole genome shotgun (WGS) entry which is preliminary data.</text>
</comment>
<keyword evidence="6 12" id="KW-0547">Nucleotide-binding</keyword>
<evidence type="ECO:0000256" key="6">
    <source>
        <dbReference type="ARBA" id="ARBA00022741"/>
    </source>
</evidence>
<evidence type="ECO:0000313" key="16">
    <source>
        <dbReference type="Proteomes" id="UP000315730"/>
    </source>
</evidence>
<comment type="subunit">
    <text evidence="12">Homodimer.</text>
</comment>
<dbReference type="InterPro" id="IPR002139">
    <property type="entry name" value="Ribo/fructo_kinase"/>
</dbReference>
<feature type="binding site" evidence="12">
    <location>
        <begin position="38"/>
        <end position="40"/>
    </location>
    <ligand>
        <name>substrate</name>
    </ligand>
</feature>
<evidence type="ECO:0000256" key="2">
    <source>
        <dbReference type="ARBA" id="ARBA00012035"/>
    </source>
</evidence>
<dbReference type="PRINTS" id="PR00990">
    <property type="entry name" value="RIBOKINASE"/>
</dbReference>
<dbReference type="InterPro" id="IPR011877">
    <property type="entry name" value="Ribokinase"/>
</dbReference>
<evidence type="ECO:0000256" key="9">
    <source>
        <dbReference type="ARBA" id="ARBA00022842"/>
    </source>
</evidence>
<evidence type="ECO:0000256" key="10">
    <source>
        <dbReference type="ARBA" id="ARBA00022958"/>
    </source>
</evidence>
<keyword evidence="12" id="KW-0963">Cytoplasm</keyword>
<feature type="compositionally biased region" description="Basic and acidic residues" evidence="13">
    <location>
        <begin position="1"/>
        <end position="20"/>
    </location>
</feature>
<proteinExistence type="inferred from homology"/>
<feature type="active site" description="Proton acceptor" evidence="12">
    <location>
        <position position="278"/>
    </location>
</feature>
<dbReference type="EMBL" id="BJNW01000013">
    <property type="protein sequence ID" value="GEC99468.1"/>
    <property type="molecule type" value="Genomic_DNA"/>
</dbReference>
<feature type="binding site" evidence="12">
    <location>
        <position position="272"/>
    </location>
    <ligand>
        <name>K(+)</name>
        <dbReference type="ChEBI" id="CHEBI:29103"/>
    </ligand>
</feature>
<dbReference type="PANTHER" id="PTHR10584:SF166">
    <property type="entry name" value="RIBOKINASE"/>
    <property type="match status" value="1"/>
</dbReference>
<protein>
    <recommendedName>
        <fullName evidence="3 12">Ribokinase</fullName>
        <shortName evidence="12">RK</shortName>
        <ecNumber evidence="2 12">2.7.1.15</ecNumber>
    </recommendedName>
</protein>
<dbReference type="STRING" id="1272.GCA_900014985_01708"/>